<dbReference type="Proteomes" id="UP001180020">
    <property type="component" value="Unassembled WGS sequence"/>
</dbReference>
<comment type="subcellular location">
    <subcellularLocation>
        <location evidence="1">Nucleus</location>
    </subcellularLocation>
</comment>
<feature type="compositionally biased region" description="Basic and acidic residues" evidence="3">
    <location>
        <begin position="96"/>
        <end position="116"/>
    </location>
</feature>
<feature type="compositionally biased region" description="Acidic residues" evidence="3">
    <location>
        <begin position="179"/>
        <end position="190"/>
    </location>
</feature>
<evidence type="ECO:0000256" key="3">
    <source>
        <dbReference type="SAM" id="MobiDB-lite"/>
    </source>
</evidence>
<reference evidence="4" key="1">
    <citation type="journal article" date="2023" name="Nat. Commun.">
        <title>Diploid and tetraploid genomes of Acorus and the evolution of monocots.</title>
        <authorList>
            <person name="Ma L."/>
            <person name="Liu K.W."/>
            <person name="Li Z."/>
            <person name="Hsiao Y.Y."/>
            <person name="Qi Y."/>
            <person name="Fu T."/>
            <person name="Tang G.D."/>
            <person name="Zhang D."/>
            <person name="Sun W.H."/>
            <person name="Liu D.K."/>
            <person name="Li Y."/>
            <person name="Chen G.Z."/>
            <person name="Liu X.D."/>
            <person name="Liao X.Y."/>
            <person name="Jiang Y.T."/>
            <person name="Yu X."/>
            <person name="Hao Y."/>
            <person name="Huang J."/>
            <person name="Zhao X.W."/>
            <person name="Ke S."/>
            <person name="Chen Y.Y."/>
            <person name="Wu W.L."/>
            <person name="Hsu J.L."/>
            <person name="Lin Y.F."/>
            <person name="Huang M.D."/>
            <person name="Li C.Y."/>
            <person name="Huang L."/>
            <person name="Wang Z.W."/>
            <person name="Zhao X."/>
            <person name="Zhong W.Y."/>
            <person name="Peng D.H."/>
            <person name="Ahmad S."/>
            <person name="Lan S."/>
            <person name="Zhang J.S."/>
            <person name="Tsai W.C."/>
            <person name="Van de Peer Y."/>
            <person name="Liu Z.J."/>
        </authorList>
    </citation>
    <scope>NUCLEOTIDE SEQUENCE</scope>
    <source>
        <strain evidence="4">CP</strain>
    </source>
</reference>
<feature type="compositionally biased region" description="Basic residues" evidence="3">
    <location>
        <begin position="117"/>
        <end position="127"/>
    </location>
</feature>
<sequence>MVCRLCWESFGWNNQKVDELLLPVLREYNKHETQLRLEAFYTFNERFAKIRSQRIKKALKGITSKSSSELIEDQAQEPSSERKTRKSSAAPEENETERLSVEKEDTVQSAEMENKASKKSGKRRMKRLATESDEKNTEQKKVRKRVENVLDEYSRGRGNRTRGKGTGRGRGRGKRKEESEYESTEESSSDDGEREKQVDLTEELCKSRRVTRARKQENNAVDDTRDVCMPSRYVNRNHMNGAAKEEESPCEKGGTEVVHSHDSESEIRGPPLEDTLPKDYLSSGGGFCVEEEHDKSNDSTQQHIYDQGLSSEQFLGKDNPSKETEASPGSSVVMETDLVAKKAGIESGIGSGLTAMPSLRRKRKA</sequence>
<evidence type="ECO:0000256" key="2">
    <source>
        <dbReference type="ARBA" id="ARBA00023242"/>
    </source>
</evidence>
<evidence type="ECO:0000313" key="4">
    <source>
        <dbReference type="EMBL" id="KAK1293408.1"/>
    </source>
</evidence>
<gene>
    <name evidence="4" type="primary">UVH3</name>
    <name evidence="4" type="ORF">QJS10_CPB17g00544</name>
</gene>
<feature type="compositionally biased region" description="Basic and acidic residues" evidence="3">
    <location>
        <begin position="214"/>
        <end position="226"/>
    </location>
</feature>
<protein>
    <submittedName>
        <fullName evidence="4">DNA repair protein UVH3</fullName>
    </submittedName>
</protein>
<feature type="region of interest" description="Disordered" evidence="3">
    <location>
        <begin position="66"/>
        <end position="365"/>
    </location>
</feature>
<keyword evidence="5" id="KW-1185">Reference proteome</keyword>
<evidence type="ECO:0000256" key="1">
    <source>
        <dbReference type="ARBA" id="ARBA00004123"/>
    </source>
</evidence>
<dbReference type="EMBL" id="JAUJYO010000017">
    <property type="protein sequence ID" value="KAK1293408.1"/>
    <property type="molecule type" value="Genomic_DNA"/>
</dbReference>
<keyword evidence="2" id="KW-0539">Nucleus</keyword>
<dbReference type="AlphaFoldDB" id="A0AAV9CZK9"/>
<evidence type="ECO:0000313" key="5">
    <source>
        <dbReference type="Proteomes" id="UP001180020"/>
    </source>
</evidence>
<feature type="compositionally biased region" description="Basic residues" evidence="3">
    <location>
        <begin position="157"/>
        <end position="174"/>
    </location>
</feature>
<proteinExistence type="predicted"/>
<feature type="compositionally biased region" description="Basic and acidic residues" evidence="3">
    <location>
        <begin position="243"/>
        <end position="267"/>
    </location>
</feature>
<dbReference type="GO" id="GO:0005634">
    <property type="term" value="C:nucleus"/>
    <property type="evidence" value="ECO:0007669"/>
    <property type="project" value="UniProtKB-SubCell"/>
</dbReference>
<accession>A0AAV9CZK9</accession>
<feature type="compositionally biased region" description="Polar residues" evidence="3">
    <location>
        <begin position="298"/>
        <end position="313"/>
    </location>
</feature>
<name>A0AAV9CZK9_ACOCL</name>
<dbReference type="GO" id="GO:0003697">
    <property type="term" value="F:single-stranded DNA binding"/>
    <property type="evidence" value="ECO:0007669"/>
    <property type="project" value="TreeGrafter"/>
</dbReference>
<dbReference type="PANTHER" id="PTHR16171:SF7">
    <property type="entry name" value="DNA REPAIR PROTEIN RAD2"/>
    <property type="match status" value="1"/>
</dbReference>
<feature type="compositionally biased region" description="Basic and acidic residues" evidence="3">
    <location>
        <begin position="191"/>
        <end position="206"/>
    </location>
</feature>
<organism evidence="4 5">
    <name type="scientific">Acorus calamus</name>
    <name type="common">Sweet flag</name>
    <dbReference type="NCBI Taxonomy" id="4465"/>
    <lineage>
        <taxon>Eukaryota</taxon>
        <taxon>Viridiplantae</taxon>
        <taxon>Streptophyta</taxon>
        <taxon>Embryophyta</taxon>
        <taxon>Tracheophyta</taxon>
        <taxon>Spermatophyta</taxon>
        <taxon>Magnoliopsida</taxon>
        <taxon>Liliopsida</taxon>
        <taxon>Acoraceae</taxon>
        <taxon>Acorus</taxon>
    </lineage>
</organism>
<reference evidence="4" key="2">
    <citation type="submission" date="2023-06" db="EMBL/GenBank/DDBJ databases">
        <authorList>
            <person name="Ma L."/>
            <person name="Liu K.-W."/>
            <person name="Li Z."/>
            <person name="Hsiao Y.-Y."/>
            <person name="Qi Y."/>
            <person name="Fu T."/>
            <person name="Tang G."/>
            <person name="Zhang D."/>
            <person name="Sun W.-H."/>
            <person name="Liu D.-K."/>
            <person name="Li Y."/>
            <person name="Chen G.-Z."/>
            <person name="Liu X.-D."/>
            <person name="Liao X.-Y."/>
            <person name="Jiang Y.-T."/>
            <person name="Yu X."/>
            <person name="Hao Y."/>
            <person name="Huang J."/>
            <person name="Zhao X.-W."/>
            <person name="Ke S."/>
            <person name="Chen Y.-Y."/>
            <person name="Wu W.-L."/>
            <person name="Hsu J.-L."/>
            <person name="Lin Y.-F."/>
            <person name="Huang M.-D."/>
            <person name="Li C.-Y."/>
            <person name="Huang L."/>
            <person name="Wang Z.-W."/>
            <person name="Zhao X."/>
            <person name="Zhong W.-Y."/>
            <person name="Peng D.-H."/>
            <person name="Ahmad S."/>
            <person name="Lan S."/>
            <person name="Zhang J.-S."/>
            <person name="Tsai W.-C."/>
            <person name="Van De Peer Y."/>
            <person name="Liu Z.-J."/>
        </authorList>
    </citation>
    <scope>NUCLEOTIDE SEQUENCE</scope>
    <source>
        <strain evidence="4">CP</strain>
        <tissue evidence="4">Leaves</tissue>
    </source>
</reference>
<comment type="caution">
    <text evidence="4">The sequence shown here is derived from an EMBL/GenBank/DDBJ whole genome shotgun (WGS) entry which is preliminary data.</text>
</comment>
<dbReference type="GO" id="GO:0004520">
    <property type="term" value="F:DNA endonuclease activity"/>
    <property type="evidence" value="ECO:0007669"/>
    <property type="project" value="TreeGrafter"/>
</dbReference>
<feature type="compositionally biased region" description="Basic and acidic residues" evidence="3">
    <location>
        <begin position="128"/>
        <end position="155"/>
    </location>
</feature>
<dbReference type="PANTHER" id="PTHR16171">
    <property type="entry name" value="DNA REPAIR PROTEIN COMPLEMENTING XP-G CELLS-RELATED"/>
    <property type="match status" value="1"/>
</dbReference>